<gene>
    <name evidence="8" type="ORF">GCM10007390_19190</name>
</gene>
<dbReference type="EMBL" id="BMXF01000001">
    <property type="protein sequence ID" value="GHB65261.1"/>
    <property type="molecule type" value="Genomic_DNA"/>
</dbReference>
<comment type="subcellular location">
    <subcellularLocation>
        <location evidence="1">Cell outer membrane</location>
    </subcellularLocation>
</comment>
<dbReference type="GO" id="GO:0015562">
    <property type="term" value="F:efflux transmembrane transporter activity"/>
    <property type="evidence" value="ECO:0007669"/>
    <property type="project" value="InterPro"/>
</dbReference>
<dbReference type="InterPro" id="IPR003423">
    <property type="entry name" value="OMP_efflux"/>
</dbReference>
<protein>
    <submittedName>
        <fullName evidence="8">Cation transporter</fullName>
    </submittedName>
</protein>
<dbReference type="SUPFAM" id="SSF56954">
    <property type="entry name" value="Outer membrane efflux proteins (OEP)"/>
    <property type="match status" value="1"/>
</dbReference>
<name>A0A8J3D9P5_9BACT</name>
<comment type="caution">
    <text evidence="8">The sequence shown here is derived from an EMBL/GenBank/DDBJ whole genome shotgun (WGS) entry which is preliminary data.</text>
</comment>
<evidence type="ECO:0000256" key="3">
    <source>
        <dbReference type="ARBA" id="ARBA00022448"/>
    </source>
</evidence>
<dbReference type="GO" id="GO:1990281">
    <property type="term" value="C:efflux pump complex"/>
    <property type="evidence" value="ECO:0007669"/>
    <property type="project" value="TreeGrafter"/>
</dbReference>
<evidence type="ECO:0000313" key="8">
    <source>
        <dbReference type="EMBL" id="GHB65261.1"/>
    </source>
</evidence>
<dbReference type="GO" id="GO:0009279">
    <property type="term" value="C:cell outer membrane"/>
    <property type="evidence" value="ECO:0007669"/>
    <property type="project" value="UniProtKB-SubCell"/>
</dbReference>
<reference evidence="8 9" key="1">
    <citation type="journal article" date="2014" name="Int. J. Syst. Evol. Microbiol.">
        <title>Complete genome sequence of Corynebacterium casei LMG S-19264T (=DSM 44701T), isolated from a smear-ripened cheese.</title>
        <authorList>
            <consortium name="US DOE Joint Genome Institute (JGI-PGF)"/>
            <person name="Walter F."/>
            <person name="Albersmeier A."/>
            <person name="Kalinowski J."/>
            <person name="Ruckert C."/>
        </authorList>
    </citation>
    <scope>NUCLEOTIDE SEQUENCE [LARGE SCALE GENOMIC DNA]</scope>
    <source>
        <strain evidence="8 9">KCTC 12866</strain>
    </source>
</reference>
<keyword evidence="4" id="KW-1134">Transmembrane beta strand</keyword>
<dbReference type="PANTHER" id="PTHR30026:SF23">
    <property type="entry name" value="TO APRF-PUTATIVE OUTER MEMBRANE EFFLUX PROTEIN OR SECRETED ALKALINE PHOSPHATASE-RELATED"/>
    <property type="match status" value="1"/>
</dbReference>
<evidence type="ECO:0000256" key="4">
    <source>
        <dbReference type="ARBA" id="ARBA00022452"/>
    </source>
</evidence>
<dbReference type="Proteomes" id="UP000598271">
    <property type="component" value="Unassembled WGS sequence"/>
</dbReference>
<dbReference type="Pfam" id="PF02321">
    <property type="entry name" value="OEP"/>
    <property type="match status" value="2"/>
</dbReference>
<dbReference type="AlphaFoldDB" id="A0A8J3D9P5"/>
<dbReference type="GO" id="GO:0015288">
    <property type="term" value="F:porin activity"/>
    <property type="evidence" value="ECO:0007669"/>
    <property type="project" value="TreeGrafter"/>
</dbReference>
<sequence>MTLQQSEDAFRQNNLLLLAEQYNINVAQAGIIQARIWELPYVSVELNALNPPQQRILDVGGKGQKQLAVQQLIYMGGKKKNEIEFAKSNVGLAELQFEQLVRNLRFQLRQQYFSLYFDLRKIESITSQVARVDTLIQAYTVQVQKGNIPLKDQVRLQSLALSLRDDLVSLQSDVFEEQRQLSLLTGTTEPIVPVLAERELVERYEKAITPNVDELLELAKESNPDYRRFLKLMENNELYARWQRSLATPDLTAGVSYDQRGGAFNNQVNLTFGLPLPLWNRNRGTIKIAEWQLNQSRLLKDFQLEDIRNQIVASLRTWEQQSLRYRQLATSTQNFDLVYNSIVQNFRRGNISILEFTDFMESYNQSILQMIELRKQLILSEENVNQVINATVF</sequence>
<organism evidence="8 9">
    <name type="scientific">Persicitalea jodogahamensis</name>
    <dbReference type="NCBI Taxonomy" id="402147"/>
    <lineage>
        <taxon>Bacteria</taxon>
        <taxon>Pseudomonadati</taxon>
        <taxon>Bacteroidota</taxon>
        <taxon>Cytophagia</taxon>
        <taxon>Cytophagales</taxon>
        <taxon>Spirosomataceae</taxon>
        <taxon>Persicitalea</taxon>
    </lineage>
</organism>
<evidence type="ECO:0000256" key="5">
    <source>
        <dbReference type="ARBA" id="ARBA00022692"/>
    </source>
</evidence>
<comment type="similarity">
    <text evidence="2">Belongs to the outer membrane factor (OMF) (TC 1.B.17) family.</text>
</comment>
<keyword evidence="7" id="KW-0998">Cell outer membrane</keyword>
<accession>A0A8J3D9P5</accession>
<keyword evidence="6" id="KW-0472">Membrane</keyword>
<dbReference type="PANTHER" id="PTHR30026">
    <property type="entry name" value="OUTER MEMBRANE PROTEIN TOLC"/>
    <property type="match status" value="1"/>
</dbReference>
<dbReference type="InterPro" id="IPR051906">
    <property type="entry name" value="TolC-like"/>
</dbReference>
<evidence type="ECO:0000256" key="7">
    <source>
        <dbReference type="ARBA" id="ARBA00023237"/>
    </source>
</evidence>
<dbReference type="Gene3D" id="1.20.1600.10">
    <property type="entry name" value="Outer membrane efflux proteins (OEP)"/>
    <property type="match status" value="1"/>
</dbReference>
<evidence type="ECO:0000313" key="9">
    <source>
        <dbReference type="Proteomes" id="UP000598271"/>
    </source>
</evidence>
<evidence type="ECO:0000256" key="2">
    <source>
        <dbReference type="ARBA" id="ARBA00007613"/>
    </source>
</evidence>
<proteinExistence type="inferred from homology"/>
<evidence type="ECO:0000256" key="6">
    <source>
        <dbReference type="ARBA" id="ARBA00023136"/>
    </source>
</evidence>
<evidence type="ECO:0000256" key="1">
    <source>
        <dbReference type="ARBA" id="ARBA00004442"/>
    </source>
</evidence>
<keyword evidence="5" id="KW-0812">Transmembrane</keyword>
<keyword evidence="9" id="KW-1185">Reference proteome</keyword>
<keyword evidence="3" id="KW-0813">Transport</keyword>